<dbReference type="EMBL" id="JACXXH010000002">
    <property type="protein sequence ID" value="MBD3862915.1"/>
    <property type="molecule type" value="Genomic_DNA"/>
</dbReference>
<dbReference type="InterPro" id="IPR014756">
    <property type="entry name" value="Ig_E-set"/>
</dbReference>
<accession>A0ABR8LSU8</accession>
<gene>
    <name evidence="6" type="ORF">IEG06_05590</name>
</gene>
<comment type="caution">
    <text evidence="6">The sequence shown here is derived from an EMBL/GenBank/DDBJ whole genome shotgun (WGS) entry which is preliminary data.</text>
</comment>
<keyword evidence="2" id="KW-0963">Cytoplasm</keyword>
<dbReference type="InterPro" id="IPR026444">
    <property type="entry name" value="Secre_tail"/>
</dbReference>
<dbReference type="InterPro" id="IPR013783">
    <property type="entry name" value="Ig-like_fold"/>
</dbReference>
<evidence type="ECO:0000256" key="3">
    <source>
        <dbReference type="ARBA" id="ARBA00022729"/>
    </source>
</evidence>
<keyword evidence="3 4" id="KW-0732">Signal</keyword>
<feature type="signal peptide" evidence="4">
    <location>
        <begin position="1"/>
        <end position="19"/>
    </location>
</feature>
<comment type="subcellular location">
    <subcellularLocation>
        <location evidence="1">Cytoplasm</location>
    </subcellularLocation>
</comment>
<proteinExistence type="predicted"/>
<evidence type="ECO:0000256" key="4">
    <source>
        <dbReference type="SAM" id="SignalP"/>
    </source>
</evidence>
<dbReference type="Proteomes" id="UP000627521">
    <property type="component" value="Unassembled WGS sequence"/>
</dbReference>
<dbReference type="PROSITE" id="PS51841">
    <property type="entry name" value="LTD"/>
    <property type="match status" value="2"/>
</dbReference>
<feature type="chain" id="PRO_5046226138" evidence="4">
    <location>
        <begin position="20"/>
        <end position="1661"/>
    </location>
</feature>
<evidence type="ECO:0000256" key="2">
    <source>
        <dbReference type="ARBA" id="ARBA00022490"/>
    </source>
</evidence>
<dbReference type="InterPro" id="IPR031549">
    <property type="entry name" value="ASH"/>
</dbReference>
<dbReference type="SUPFAM" id="SSF81296">
    <property type="entry name" value="E set domains"/>
    <property type="match status" value="1"/>
</dbReference>
<dbReference type="Gene3D" id="2.60.40.10">
    <property type="entry name" value="Immunoglobulins"/>
    <property type="match status" value="4"/>
</dbReference>
<reference evidence="6 7" key="1">
    <citation type="submission" date="2020-09" db="EMBL/GenBank/DDBJ databases">
        <title>Bacillus nautilus sp. nov., Chryseoglobus crepusculi sp. nov, and Psychrobacter noctis sp. nov., isolated from deep-sea sponges from the equatorial Atlantic.</title>
        <authorList>
            <person name="Stennett H.L."/>
            <person name="Williams S.E."/>
        </authorList>
    </citation>
    <scope>NUCLEOTIDE SEQUENCE [LARGE SCALE GENOMIC DNA]</scope>
    <source>
        <strain evidence="6 7">28M-24</strain>
    </source>
</reference>
<name>A0ABR8LSU8_9FLAO</name>
<organism evidence="6 7">
    <name type="scientific">Olleya marilimosa</name>
    <dbReference type="NCBI Taxonomy" id="272164"/>
    <lineage>
        <taxon>Bacteria</taxon>
        <taxon>Pseudomonadati</taxon>
        <taxon>Bacteroidota</taxon>
        <taxon>Flavobacteriia</taxon>
        <taxon>Flavobacteriales</taxon>
        <taxon>Flavobacteriaceae</taxon>
    </lineage>
</organism>
<dbReference type="Pfam" id="PF15780">
    <property type="entry name" value="ASH"/>
    <property type="match status" value="1"/>
</dbReference>
<dbReference type="PROSITE" id="PS50194">
    <property type="entry name" value="FILAMIN_REPEAT"/>
    <property type="match status" value="1"/>
</dbReference>
<dbReference type="InterPro" id="IPR017868">
    <property type="entry name" value="Filamin/ABP280_repeat-like"/>
</dbReference>
<keyword evidence="7" id="KW-1185">Reference proteome</keyword>
<evidence type="ECO:0000256" key="1">
    <source>
        <dbReference type="ARBA" id="ARBA00004496"/>
    </source>
</evidence>
<feature type="domain" description="LTD" evidence="5">
    <location>
        <begin position="305"/>
        <end position="443"/>
    </location>
</feature>
<dbReference type="InterPro" id="IPR036415">
    <property type="entry name" value="Lamin_tail_dom_sf"/>
</dbReference>
<feature type="domain" description="LTD" evidence="5">
    <location>
        <begin position="814"/>
        <end position="1039"/>
    </location>
</feature>
<sequence length="1661" mass="174780">MKKFLLALLLLFSVTFTFGQIKISEVNFENPGGYSTSVPEFTDGGTDYFTRTDGSNIGGAINFTNIQGNYYFGVQDTDGDGGPANLTLNLNNIDVSGFTSLEFRIHIAEDDDGSNQDWDANSYMHITASIDAGANENLIWIEAAGGTNTEPRLDTNFDGTGDGITVTDAFAQFTNTISGTGNLLDIEIEFNNLNQGDVDIAIDNIEIWGIPTGPTIVLNPTALTGLDYSLGAGPSVEQTFTAEGFLLTSNLVLTAPTNFEISTTSGSGFGTTVSLVPTTGTVASTTIYTRLISGLTVNTYSGNITATSALATDKTVALSGDVLAPLAEVVITELSYNSSGADDEWIEICNVSGSAQDLSNYIVDNGSVLFTFPAATSIANGTCITVSLGSNGDGVYNNDCPFTPNYGIGASTNNTNNLNNTSDTIFLYAANGTSIVDSVTYNSTDGANNNGSTLHVIDASLDNSNTGSNWQEVATGGSAGANTLISPCSVPELQLVDASNTDQACGYAIAFGSQATGFNTDITFDIDNDGTLNLDIASLVLSGTDATSFSIVTPATPFTVTAGSTQTVTVRFTPTTIGVKNATLTINNNDADEGTCTVLLQGTGTTPEQEINVEGNLGAFPDIANGDITPSSLDNTLFAAQNIGSAQTKSYRIQNIGTANLDISNITVGGVNPGDFTISLNPAPFTVTPGQNPPGIFEITFSPLASGTRTATITITNNDLNENPFTFMVQGNGLCNPGSITIVPTSGPENTIVTVTGTNLTTATATVSGLAATVNNLSATTMEVTIPTGATSGIIEITDDLGCPASTAFTLIDNSGSCGSTTGLMMTEIYDNSSGSLGYIEIFNGTGATVDLTLYEINRFADIASASSSHSYTFPASGTGSTIADGQVLVGKVSTDTGSAHDFIFGGSTAGFNDNDRLELTLIATSVVVDDFHDTLVGAPGYVYRRNTDVVSPNTAFDATEWTTATSGDTSGLGTFVILNNAPTITLQPQDIDNCNDAIVFTAAATPGNSGTLTYQWYYNNTVSNGWTSVVSTSFTPGTVTGETSTTLSITGVDLQAYQFYCEVTEDASCSTATNAARINIGTTTWTLGAWDNGAPDLNTKVIINDSYDTATFGSFSACSLTINSNPSGTEFRLTVNNNTYVEIENEVIVDGELYVETQGNFVQNNDAATFTLSPSGVALVNKRTTPLNSVYEYTYWSSPVENTTIGQGLAFANPSRRYVFNAVNFLDNLTEINNTNTFTPGPDGIDDDGNDWALIPGSTVMTPGVGYISMHSPIGFSVGSQYTYTFEGAFNTGIISSPIAYNGANGDEDWNLIGNPYPSAIDANAFLNNNSASIRGVAYLWSHNTPANANASGNEGANFNSSDYAIITTGSGNTAGGDGIIPTSYIPSGQAFFVQGIANSSVTFNNSLRTADATSNSQFFRTNNTLSNRLWINLTSDTGVFHQILVAYVNGATNGKDSKAYDANKTLYNNNAAEIFTSVPGDSDKLAIQGKAPESLTIDEVIPVGFNTNITTATVYTFSIAQLEGDFLTNNTVYLKDNLLLSIHDLSNSDYNFTSQTGAFNDRFEIVFKDTSLSLSEETISEQNISIIESRNNDITFNLTSKKLTIKAIKIYDVLGRLLYDLKGNSNTETYNLSNLSQASYIARIQLSNGLIISKKAIKQ</sequence>
<dbReference type="NCBIfam" id="NF012200">
    <property type="entry name" value="choice_anch_D"/>
    <property type="match status" value="2"/>
</dbReference>
<dbReference type="Gene3D" id="2.60.40.1260">
    <property type="entry name" value="Lamin Tail domain"/>
    <property type="match status" value="1"/>
</dbReference>
<evidence type="ECO:0000259" key="5">
    <source>
        <dbReference type="PROSITE" id="PS51841"/>
    </source>
</evidence>
<dbReference type="RefSeq" id="WP_191101105.1">
    <property type="nucleotide sequence ID" value="NZ_JACXXH010000002.1"/>
</dbReference>
<dbReference type="InterPro" id="IPR001322">
    <property type="entry name" value="Lamin_tail_dom"/>
</dbReference>
<dbReference type="Pfam" id="PF00932">
    <property type="entry name" value="LTD"/>
    <property type="match status" value="1"/>
</dbReference>
<evidence type="ECO:0000313" key="6">
    <source>
        <dbReference type="EMBL" id="MBD3862915.1"/>
    </source>
</evidence>
<protein>
    <submittedName>
        <fullName evidence="6">Choice-of-anchor D domain-containing protein</fullName>
    </submittedName>
</protein>
<dbReference type="NCBIfam" id="TIGR04183">
    <property type="entry name" value="Por_Secre_tail"/>
    <property type="match status" value="1"/>
</dbReference>
<dbReference type="SUPFAM" id="SSF74853">
    <property type="entry name" value="Lamin A/C globular tail domain"/>
    <property type="match status" value="1"/>
</dbReference>
<evidence type="ECO:0000313" key="7">
    <source>
        <dbReference type="Proteomes" id="UP000627521"/>
    </source>
</evidence>